<protein>
    <submittedName>
        <fullName evidence="11">Cadherin-89D-like</fullName>
    </submittedName>
</protein>
<dbReference type="InterPro" id="IPR015919">
    <property type="entry name" value="Cadherin-like_sf"/>
</dbReference>
<gene>
    <name evidence="11" type="primary">LOC106475477</name>
</gene>
<dbReference type="PRINTS" id="PR00205">
    <property type="entry name" value="CADHERIN"/>
</dbReference>
<keyword evidence="7" id="KW-0472">Membrane</keyword>
<evidence type="ECO:0000256" key="3">
    <source>
        <dbReference type="ARBA" id="ARBA00022737"/>
    </source>
</evidence>
<feature type="domain" description="Cadherin" evidence="9">
    <location>
        <begin position="144"/>
        <end position="226"/>
    </location>
</feature>
<keyword evidence="10" id="KW-1185">Reference proteome</keyword>
<evidence type="ECO:0000256" key="8">
    <source>
        <dbReference type="PROSITE-ProRule" id="PRU00043"/>
    </source>
</evidence>
<evidence type="ECO:0000256" key="4">
    <source>
        <dbReference type="ARBA" id="ARBA00022837"/>
    </source>
</evidence>
<sequence>MAIFVCYVIGLDRFMTLTFPLGQEIFRLEVFPRTELTLEAVDNSLSDISHFRYEEVDSKTVAIKIAKSLDDLVDRGGNEDNAFVLSDPIEGILVVNKPLDFDKGVREFKLEIQASDHGSPQSLSTITTMTIRVKDADDQNPVFTQETYKTSVTESPIITGAQIRQKLNIDPPIHAYDQDIGINTPVRYKIILGNDHGFFELEEQIGDLYLVKEVDLESLPNPVLNLQ</sequence>
<evidence type="ECO:0000259" key="9">
    <source>
        <dbReference type="PROSITE" id="PS50268"/>
    </source>
</evidence>
<dbReference type="InterPro" id="IPR002126">
    <property type="entry name" value="Cadherin-like_dom"/>
</dbReference>
<reference evidence="11" key="1">
    <citation type="submission" date="2025-08" db="UniProtKB">
        <authorList>
            <consortium name="RefSeq"/>
        </authorList>
    </citation>
    <scope>IDENTIFICATION</scope>
    <source>
        <tissue evidence="11">Muscle</tissue>
    </source>
</reference>
<organism evidence="10 11">
    <name type="scientific">Limulus polyphemus</name>
    <name type="common">Atlantic horseshoe crab</name>
    <dbReference type="NCBI Taxonomy" id="6850"/>
    <lineage>
        <taxon>Eukaryota</taxon>
        <taxon>Metazoa</taxon>
        <taxon>Ecdysozoa</taxon>
        <taxon>Arthropoda</taxon>
        <taxon>Chelicerata</taxon>
        <taxon>Merostomata</taxon>
        <taxon>Xiphosura</taxon>
        <taxon>Limulidae</taxon>
        <taxon>Limulus</taxon>
    </lineage>
</organism>
<evidence type="ECO:0000313" key="11">
    <source>
        <dbReference type="RefSeq" id="XP_022235281.1"/>
    </source>
</evidence>
<evidence type="ECO:0000313" key="10">
    <source>
        <dbReference type="Proteomes" id="UP000694941"/>
    </source>
</evidence>
<dbReference type="SMART" id="SM00112">
    <property type="entry name" value="CA"/>
    <property type="match status" value="1"/>
</dbReference>
<dbReference type="PROSITE" id="PS50268">
    <property type="entry name" value="CADHERIN_2"/>
    <property type="match status" value="2"/>
</dbReference>
<feature type="domain" description="Cadherin" evidence="9">
    <location>
        <begin position="30"/>
        <end position="143"/>
    </location>
</feature>
<keyword evidence="6" id="KW-1133">Transmembrane helix</keyword>
<feature type="non-terminal residue" evidence="11">
    <location>
        <position position="227"/>
    </location>
</feature>
<keyword evidence="3" id="KW-0677">Repeat</keyword>
<keyword evidence="2" id="KW-0812">Transmembrane</keyword>
<dbReference type="CDD" id="cd11304">
    <property type="entry name" value="Cadherin_repeat"/>
    <property type="match status" value="2"/>
</dbReference>
<dbReference type="PANTHER" id="PTHR24025">
    <property type="entry name" value="DESMOGLEIN FAMILY MEMBER"/>
    <property type="match status" value="1"/>
</dbReference>
<name>A0ABM1RV76_LIMPO</name>
<keyword evidence="5" id="KW-0130">Cell adhesion</keyword>
<comment type="subcellular location">
    <subcellularLocation>
        <location evidence="1">Membrane</location>
    </subcellularLocation>
</comment>
<keyword evidence="4 8" id="KW-0106">Calcium</keyword>
<proteinExistence type="predicted"/>
<accession>A0ABM1RV76</accession>
<dbReference type="PANTHER" id="PTHR24025:SF23">
    <property type="entry name" value="NEURAL-CADHERIN"/>
    <property type="match status" value="1"/>
</dbReference>
<dbReference type="SUPFAM" id="SSF49313">
    <property type="entry name" value="Cadherin-like"/>
    <property type="match status" value="2"/>
</dbReference>
<evidence type="ECO:0000256" key="2">
    <source>
        <dbReference type="ARBA" id="ARBA00022692"/>
    </source>
</evidence>
<evidence type="ECO:0000256" key="1">
    <source>
        <dbReference type="ARBA" id="ARBA00004370"/>
    </source>
</evidence>
<evidence type="ECO:0000256" key="7">
    <source>
        <dbReference type="ARBA" id="ARBA00023136"/>
    </source>
</evidence>
<dbReference type="GeneID" id="106475477"/>
<evidence type="ECO:0000256" key="6">
    <source>
        <dbReference type="ARBA" id="ARBA00022989"/>
    </source>
</evidence>
<evidence type="ECO:0000256" key="5">
    <source>
        <dbReference type="ARBA" id="ARBA00022889"/>
    </source>
</evidence>
<dbReference type="InterPro" id="IPR050971">
    <property type="entry name" value="Cadherin-domain_protein"/>
</dbReference>
<dbReference type="Gene3D" id="2.60.40.60">
    <property type="entry name" value="Cadherins"/>
    <property type="match status" value="2"/>
</dbReference>
<dbReference type="RefSeq" id="XP_022235281.1">
    <property type="nucleotide sequence ID" value="XM_022379573.1"/>
</dbReference>
<dbReference type="Proteomes" id="UP000694941">
    <property type="component" value="Unplaced"/>
</dbReference>